<proteinExistence type="predicted"/>
<reference evidence="3 4" key="1">
    <citation type="submission" date="2018-05" db="EMBL/GenBank/DDBJ databases">
        <title>Genomic Encyclopedia of Type Strains, Phase IV (KMG-V): Genome sequencing to study the core and pangenomes of soil and plant-associated prokaryotes.</title>
        <authorList>
            <person name="Whitman W."/>
        </authorList>
    </citation>
    <scope>NUCLEOTIDE SEQUENCE [LARGE SCALE GENOMIC DNA]</scope>
    <source>
        <strain evidence="3 4">SLV-132</strain>
    </source>
</reference>
<protein>
    <submittedName>
        <fullName evidence="3">Uncharacterized protein</fullName>
    </submittedName>
</protein>
<name>A0A316ET10_9BURK</name>
<evidence type="ECO:0000313" key="3">
    <source>
        <dbReference type="EMBL" id="PWK35597.1"/>
    </source>
</evidence>
<feature type="signal peptide" evidence="2">
    <location>
        <begin position="1"/>
        <end position="32"/>
    </location>
</feature>
<evidence type="ECO:0000256" key="1">
    <source>
        <dbReference type="SAM" id="MobiDB-lite"/>
    </source>
</evidence>
<feature type="chain" id="PRO_5016283140" evidence="2">
    <location>
        <begin position="33"/>
        <end position="136"/>
    </location>
</feature>
<evidence type="ECO:0000313" key="4">
    <source>
        <dbReference type="Proteomes" id="UP000245754"/>
    </source>
</evidence>
<sequence length="136" mass="14039">MPRSAACLALARCCLSCCLPCCLLMAASPALADARARATAECRKAVKQQGHENARFDAINAMEGRTSMAVIGEITDGGKRFAFQCNFDKALKVTDLPMRELPASAAPSAPSPPAASPGTPPTTSQAAPPSPAAPRK</sequence>
<organism evidence="3 4">
    <name type="scientific">Cupriavidus plantarum</name>
    <dbReference type="NCBI Taxonomy" id="942865"/>
    <lineage>
        <taxon>Bacteria</taxon>
        <taxon>Pseudomonadati</taxon>
        <taxon>Pseudomonadota</taxon>
        <taxon>Betaproteobacteria</taxon>
        <taxon>Burkholderiales</taxon>
        <taxon>Burkholderiaceae</taxon>
        <taxon>Cupriavidus</taxon>
    </lineage>
</organism>
<dbReference type="AlphaFoldDB" id="A0A316ET10"/>
<feature type="compositionally biased region" description="Pro residues" evidence="1">
    <location>
        <begin position="109"/>
        <end position="120"/>
    </location>
</feature>
<feature type="region of interest" description="Disordered" evidence="1">
    <location>
        <begin position="101"/>
        <end position="136"/>
    </location>
</feature>
<evidence type="ECO:0000256" key="2">
    <source>
        <dbReference type="SAM" id="SignalP"/>
    </source>
</evidence>
<keyword evidence="4" id="KW-1185">Reference proteome</keyword>
<comment type="caution">
    <text evidence="3">The sequence shown here is derived from an EMBL/GenBank/DDBJ whole genome shotgun (WGS) entry which is preliminary data.</text>
</comment>
<dbReference type="RefSeq" id="WP_146208447.1">
    <property type="nucleotide sequence ID" value="NZ_QGGT01000002.1"/>
</dbReference>
<accession>A0A316ET10</accession>
<dbReference type="EMBL" id="QGGT01000002">
    <property type="protein sequence ID" value="PWK35597.1"/>
    <property type="molecule type" value="Genomic_DNA"/>
</dbReference>
<keyword evidence="2" id="KW-0732">Signal</keyword>
<dbReference type="Proteomes" id="UP000245754">
    <property type="component" value="Unassembled WGS sequence"/>
</dbReference>
<gene>
    <name evidence="3" type="ORF">C7419_102875</name>
</gene>